<evidence type="ECO:0000313" key="3">
    <source>
        <dbReference type="Proteomes" id="UP001165342"/>
    </source>
</evidence>
<dbReference type="Gene3D" id="3.10.450.160">
    <property type="entry name" value="inner membrane protein cigr"/>
    <property type="match status" value="1"/>
</dbReference>
<keyword evidence="1" id="KW-0732">Signal</keyword>
<evidence type="ECO:0000256" key="1">
    <source>
        <dbReference type="SAM" id="SignalP"/>
    </source>
</evidence>
<evidence type="ECO:0000313" key="2">
    <source>
        <dbReference type="EMBL" id="MCL6728902.1"/>
    </source>
</evidence>
<feature type="chain" id="PRO_5046388176" description="RcnB family protein" evidence="1">
    <location>
        <begin position="22"/>
        <end position="135"/>
    </location>
</feature>
<feature type="signal peptide" evidence="1">
    <location>
        <begin position="1"/>
        <end position="21"/>
    </location>
</feature>
<dbReference type="Proteomes" id="UP001165342">
    <property type="component" value="Unassembled WGS sequence"/>
</dbReference>
<proteinExistence type="predicted"/>
<accession>A0ABT0RZ82</accession>
<dbReference type="EMBL" id="JAMGBE010000001">
    <property type="protein sequence ID" value="MCL6728902.1"/>
    <property type="molecule type" value="Genomic_DNA"/>
</dbReference>
<sequence length="135" mass="14380">MKQLFLIAGAAAVSLAAPTFAKPGQGHGQGQGHGNPHAYGAAGPVGYGAGGCPPGLAKKNNGCLPPGQAKKLYNVGQRFPTGYGYAWNYNQIPYDIRTHYGLPQAGNYYYGDGYIYRVDPRTMLIQQAVSALLYR</sequence>
<gene>
    <name evidence="2" type="ORF">LZ538_02395</name>
</gene>
<keyword evidence="3" id="KW-1185">Reference proteome</keyword>
<protein>
    <recommendedName>
        <fullName evidence="4">RcnB family protein</fullName>
    </recommendedName>
</protein>
<reference evidence="2" key="1">
    <citation type="submission" date="2022-05" db="EMBL/GenBank/DDBJ databases">
        <authorList>
            <person name="Jo J.-H."/>
            <person name="Im W.-T."/>
        </authorList>
    </citation>
    <scope>NUCLEOTIDE SEQUENCE</scope>
    <source>
        <strain evidence="2">SE220</strain>
    </source>
</reference>
<comment type="caution">
    <text evidence="2">The sequence shown here is derived from an EMBL/GenBank/DDBJ whole genome shotgun (WGS) entry which is preliminary data.</text>
</comment>
<dbReference type="RefSeq" id="WP_249830398.1">
    <property type="nucleotide sequence ID" value="NZ_JAMGBE010000001.1"/>
</dbReference>
<name>A0ABT0RZ82_9SPHN</name>
<evidence type="ECO:0008006" key="4">
    <source>
        <dbReference type="Google" id="ProtNLM"/>
    </source>
</evidence>
<organism evidence="2 3">
    <name type="scientific">Sphingomonas hankyongi</name>
    <dbReference type="NCBI Taxonomy" id="2908209"/>
    <lineage>
        <taxon>Bacteria</taxon>
        <taxon>Pseudomonadati</taxon>
        <taxon>Pseudomonadota</taxon>
        <taxon>Alphaproteobacteria</taxon>
        <taxon>Sphingomonadales</taxon>
        <taxon>Sphingomonadaceae</taxon>
        <taxon>Sphingomonas</taxon>
    </lineage>
</organism>